<dbReference type="PANTHER" id="PTHR42655">
    <property type="entry name" value="GLYCOGEN PHOSPHORYLASE"/>
    <property type="match status" value="1"/>
</dbReference>
<keyword evidence="3" id="KW-0021">Allosteric enzyme</keyword>
<evidence type="ECO:0000259" key="5">
    <source>
        <dbReference type="Pfam" id="PF11897"/>
    </source>
</evidence>
<comment type="similarity">
    <text evidence="2">Belongs to the glycogen phosphorylase family.</text>
</comment>
<dbReference type="PIRSF" id="PIRSF000460">
    <property type="entry name" value="Pprylas_GlgP"/>
    <property type="match status" value="1"/>
</dbReference>
<dbReference type="SUPFAM" id="SSF53756">
    <property type="entry name" value="UDP-Glycosyltransferase/glycogen phosphorylase"/>
    <property type="match status" value="1"/>
</dbReference>
<proteinExistence type="inferred from homology"/>
<dbReference type="InterPro" id="IPR011834">
    <property type="entry name" value="Agluc_phsphrylas"/>
</dbReference>
<reference evidence="6 7" key="1">
    <citation type="submission" date="2017-04" db="EMBL/GenBank/DDBJ databases">
        <authorList>
            <person name="Afonso C.L."/>
            <person name="Miller P.J."/>
            <person name="Scott M.A."/>
            <person name="Spackman E."/>
            <person name="Goraichik I."/>
            <person name="Dimitrov K.M."/>
            <person name="Suarez D.L."/>
            <person name="Swayne D.E."/>
        </authorList>
    </citation>
    <scope>NUCLEOTIDE SEQUENCE [LARGE SCALE GENOMIC DNA]</scope>
    <source>
        <strain evidence="6 7">ToBE</strain>
    </source>
</reference>
<feature type="modified residue" description="N6-(pyridoxal phosphate)lysine" evidence="4">
    <location>
        <position position="597"/>
    </location>
</feature>
<dbReference type="NCBIfam" id="TIGR02094">
    <property type="entry name" value="more_P_ylases"/>
    <property type="match status" value="1"/>
</dbReference>
<evidence type="ECO:0000256" key="2">
    <source>
        <dbReference type="ARBA" id="ARBA00006047"/>
    </source>
</evidence>
<evidence type="ECO:0000256" key="4">
    <source>
        <dbReference type="PIRSR" id="PIRSR000460-1"/>
    </source>
</evidence>
<accession>A0A1W1W0Q8</accession>
<feature type="domain" description="DUF3417" evidence="5">
    <location>
        <begin position="12"/>
        <end position="111"/>
    </location>
</feature>
<dbReference type="STRING" id="698762.SAMN00808754_2641"/>
<dbReference type="InterPro" id="IPR052182">
    <property type="entry name" value="Glycogen/Maltodextrin_Phosph"/>
</dbReference>
<comment type="catalytic activity">
    <reaction evidence="1">
        <text>[(1-&gt;4)-alpha-D-glucosyl](n) + phosphate = [(1-&gt;4)-alpha-D-glucosyl](n-1) + alpha-D-glucose 1-phosphate</text>
        <dbReference type="Rhea" id="RHEA:41732"/>
        <dbReference type="Rhea" id="RHEA-COMP:9584"/>
        <dbReference type="Rhea" id="RHEA-COMP:9586"/>
        <dbReference type="ChEBI" id="CHEBI:15444"/>
        <dbReference type="ChEBI" id="CHEBI:43474"/>
        <dbReference type="ChEBI" id="CHEBI:58601"/>
        <dbReference type="EC" id="2.4.1.1"/>
    </reaction>
</comment>
<dbReference type="GO" id="GO:0005975">
    <property type="term" value="P:carbohydrate metabolic process"/>
    <property type="evidence" value="ECO:0007669"/>
    <property type="project" value="InterPro"/>
</dbReference>
<dbReference type="GO" id="GO:0030170">
    <property type="term" value="F:pyridoxal phosphate binding"/>
    <property type="evidence" value="ECO:0007669"/>
    <property type="project" value="InterPro"/>
</dbReference>
<dbReference type="Proteomes" id="UP000192569">
    <property type="component" value="Chromosome I"/>
</dbReference>
<dbReference type="RefSeq" id="WP_084666321.1">
    <property type="nucleotide sequence ID" value="NZ_LT838272.1"/>
</dbReference>
<dbReference type="InterPro" id="IPR000811">
    <property type="entry name" value="Glyco_trans_35"/>
</dbReference>
<evidence type="ECO:0000256" key="3">
    <source>
        <dbReference type="ARBA" id="ARBA00022533"/>
    </source>
</evidence>
<dbReference type="Pfam" id="PF00343">
    <property type="entry name" value="Phosphorylase"/>
    <property type="match status" value="1"/>
</dbReference>
<dbReference type="OrthoDB" id="9760804at2"/>
<dbReference type="EMBL" id="LT838272">
    <property type="protein sequence ID" value="SMB98941.1"/>
    <property type="molecule type" value="Genomic_DNA"/>
</dbReference>
<gene>
    <name evidence="6" type="ORF">SAMN00808754_2641</name>
</gene>
<sequence length="841" mass="96764">MAAHTFFVQPRIPEKLKPLELLALDLYWSWLKETEELFLRLDEDIWEECGHNPNLFLYQVPEERLAAASQDPHYLARLEKVWREYQDYFRSPATENLIAYFSAEFGLAQVLPIYAGGLGILAGDHLKTASDLKIPLVGVGLLYRQGYFRQKIDGLGEQREIYPRYDFYEWPVVRVRGSDGSPLMVEVDFPDRPVKVYVWEAQVGSVKLYLLDTDVPENWEADRNITDQLYGGDLEKRLQQEIILGIGGVRALKGLNLEPHVYHLNEGHSAFLALEHIRQLKETYNLDFAAARELASPSHIFTTHTPVPAGIDLFPPYLMDKYFTEYYQSLGLSRQEFLALGRKDPNNHQEPFNMAVLALRLSAWANGVSRLHGYTARKMWQMIWPEVPEEEIPIGAITNGVHVPTWVGSPMAALFDHYLGITWRTNPADKEAWRAVKEVPDIELWQAREKQREALIKFIRKKMEYNLKEQGANPKEIEEVKTILNPRALTIGFARRFAAYKRPDLLFYELERLAHIVGDPERPVQIIYAGKAHPQDEEGKKLVRQIVTYAQKEEFRGRVVFLEDYDMELARLMVQGVDVWLANPRRPLEACSTSGMKAVLNGALYISTLDGWWDEAWEMGAGWAIGQGEVYTDPSYQDALEASSLYSLLEKEVIPLFYERDEQGIPKKWLEQVKNSIKAYAPIFNSHRMVEEYAKQFYFPAARLFSRLKANDQQRARELAGFRKRVEISWGKVQVEEVKEGKDSPLIVGEELPLQVRVSLGALTPRDVKVMAYYGKMDSWGEIGEAEKVVLKVSQDLGEGRYLYEGTIPCRQSGRQGYKILVVPYQEDFPHPYYTGLVLWG</sequence>
<dbReference type="Gene3D" id="3.40.50.2000">
    <property type="entry name" value="Glycogen Phosphorylase B"/>
    <property type="match status" value="3"/>
</dbReference>
<dbReference type="PANTHER" id="PTHR42655:SF1">
    <property type="entry name" value="GLYCOGEN PHOSPHORYLASE"/>
    <property type="match status" value="1"/>
</dbReference>
<protein>
    <submittedName>
        <fullName evidence="6">Starch phosphorylase</fullName>
    </submittedName>
</protein>
<keyword evidence="7" id="KW-1185">Reference proteome</keyword>
<evidence type="ECO:0000256" key="1">
    <source>
        <dbReference type="ARBA" id="ARBA00001275"/>
    </source>
</evidence>
<evidence type="ECO:0000313" key="6">
    <source>
        <dbReference type="EMBL" id="SMB98941.1"/>
    </source>
</evidence>
<keyword evidence="4" id="KW-0663">Pyridoxal phosphate</keyword>
<evidence type="ECO:0000313" key="7">
    <source>
        <dbReference type="Proteomes" id="UP000192569"/>
    </source>
</evidence>
<organism evidence="6 7">
    <name type="scientific">Thermanaeromonas toyohensis ToBE</name>
    <dbReference type="NCBI Taxonomy" id="698762"/>
    <lineage>
        <taxon>Bacteria</taxon>
        <taxon>Bacillati</taxon>
        <taxon>Bacillota</taxon>
        <taxon>Clostridia</taxon>
        <taxon>Neomoorellales</taxon>
        <taxon>Neomoorellaceae</taxon>
        <taxon>Thermanaeromonas</taxon>
    </lineage>
</organism>
<dbReference type="AlphaFoldDB" id="A0A1W1W0Q8"/>
<dbReference type="Pfam" id="PF11897">
    <property type="entry name" value="DUF3417"/>
    <property type="match status" value="1"/>
</dbReference>
<dbReference type="InterPro" id="IPR024517">
    <property type="entry name" value="Glycogen_phosphorylase_DUF3417"/>
</dbReference>
<dbReference type="GO" id="GO:0008184">
    <property type="term" value="F:glycogen phosphorylase activity"/>
    <property type="evidence" value="ECO:0007669"/>
    <property type="project" value="InterPro"/>
</dbReference>
<name>A0A1W1W0Q8_9FIRM</name>